<feature type="region of interest" description="Disordered" evidence="1">
    <location>
        <begin position="1"/>
        <end position="25"/>
    </location>
</feature>
<dbReference type="EMBL" id="CH473949">
    <property type="protein sequence ID" value="EDL79824.1"/>
    <property type="molecule type" value="Genomic_DNA"/>
</dbReference>
<organism evidence="2 3">
    <name type="scientific">Rattus norvegicus</name>
    <name type="common">Rat</name>
    <dbReference type="NCBI Taxonomy" id="10116"/>
    <lineage>
        <taxon>Eukaryota</taxon>
        <taxon>Metazoa</taxon>
        <taxon>Chordata</taxon>
        <taxon>Craniata</taxon>
        <taxon>Vertebrata</taxon>
        <taxon>Euteleostomi</taxon>
        <taxon>Mammalia</taxon>
        <taxon>Eutheria</taxon>
        <taxon>Euarchontoglires</taxon>
        <taxon>Glires</taxon>
        <taxon>Rodentia</taxon>
        <taxon>Myomorpha</taxon>
        <taxon>Muroidea</taxon>
        <taxon>Muridae</taxon>
        <taxon>Murinae</taxon>
        <taxon>Rattus</taxon>
    </lineage>
</organism>
<dbReference type="AlphaFoldDB" id="A6HP72"/>
<sequence length="41" mass="4476">MRPGNLTWPPASRRRNRHAGSTPSLLTARLPIFGRGGIAVH</sequence>
<accession>A6HP72</accession>
<dbReference type="Proteomes" id="UP000234681">
    <property type="component" value="Chromosome 3"/>
</dbReference>
<evidence type="ECO:0000313" key="2">
    <source>
        <dbReference type="EMBL" id="EDL79824.1"/>
    </source>
</evidence>
<evidence type="ECO:0000256" key="1">
    <source>
        <dbReference type="SAM" id="MobiDB-lite"/>
    </source>
</evidence>
<reference evidence="3" key="1">
    <citation type="submission" date="2005-09" db="EMBL/GenBank/DDBJ databases">
        <authorList>
            <person name="Mural R.J."/>
            <person name="Li P.W."/>
            <person name="Adams M.D."/>
            <person name="Amanatides P.G."/>
            <person name="Baden-Tillson H."/>
            <person name="Barnstead M."/>
            <person name="Chin S.H."/>
            <person name="Dew I."/>
            <person name="Evans C.A."/>
            <person name="Ferriera S."/>
            <person name="Flanigan M."/>
            <person name="Fosler C."/>
            <person name="Glodek A."/>
            <person name="Gu Z."/>
            <person name="Holt R.A."/>
            <person name="Jennings D."/>
            <person name="Kraft C.L."/>
            <person name="Lu F."/>
            <person name="Nguyen T."/>
            <person name="Nusskern D.R."/>
            <person name="Pfannkoch C.M."/>
            <person name="Sitter C."/>
            <person name="Sutton G.G."/>
            <person name="Venter J.C."/>
            <person name="Wang Z."/>
            <person name="Woodage T."/>
            <person name="Zheng X.H."/>
            <person name="Zhong F."/>
        </authorList>
    </citation>
    <scope>NUCLEOTIDE SEQUENCE [LARGE SCALE GENOMIC DNA]</scope>
    <source>
        <strain>BN</strain>
        <strain evidence="3">Sprague-Dawley</strain>
    </source>
</reference>
<protein>
    <submittedName>
        <fullName evidence="2">RCG26555, isoform CRA_c</fullName>
    </submittedName>
</protein>
<proteinExistence type="predicted"/>
<gene>
    <name evidence="2" type="ORF">rCG_26555</name>
</gene>
<name>A6HP72_RAT</name>
<evidence type="ECO:0000313" key="3">
    <source>
        <dbReference type="Proteomes" id="UP000234681"/>
    </source>
</evidence>